<sequence>MGEEQLSEITSLVGGAQVEYSLGWSLGPGRSLGQIIPAAKAFLGRKGKQGGPGCDWRKGLILWSLGAGQCGAPRRVRWLEAGSLASETAVPSSFAAKISLPSSLELRSLYLLEASTVGAGRRPASCLGREGKDISPFGVLLPPQLSLQRTKALPKQGTQSLREWPLGATDPHFSQENHLYLDHMG</sequence>
<protein>
    <submittedName>
        <fullName evidence="2">Uncharacterized protein LOC110202046 isoform X1</fullName>
    </submittedName>
</protein>
<dbReference type="Proteomes" id="UP000515140">
    <property type="component" value="Unplaced"/>
</dbReference>
<dbReference type="InParanoid" id="A0A6P5JQY0"/>
<evidence type="ECO:0000313" key="1">
    <source>
        <dbReference type="Proteomes" id="UP000515140"/>
    </source>
</evidence>
<proteinExistence type="predicted"/>
<dbReference type="RefSeq" id="XP_020833671.1">
    <property type="nucleotide sequence ID" value="XM_020978012.1"/>
</dbReference>
<evidence type="ECO:0000313" key="2">
    <source>
        <dbReference type="RefSeq" id="XP_020833671.1"/>
    </source>
</evidence>
<dbReference type="KEGG" id="pcw:110202046"/>
<dbReference type="AlphaFoldDB" id="A0A6P5JQY0"/>
<name>A0A6P5JQY0_PHACI</name>
<dbReference type="GeneID" id="110202046"/>
<gene>
    <name evidence="2" type="primary">LOC110202046</name>
</gene>
<reference evidence="2" key="1">
    <citation type="submission" date="2025-08" db="UniProtKB">
        <authorList>
            <consortium name="RefSeq"/>
        </authorList>
    </citation>
    <scope>IDENTIFICATION</scope>
    <source>
        <tissue evidence="2">Spleen</tissue>
    </source>
</reference>
<keyword evidence="1" id="KW-1185">Reference proteome</keyword>
<organism evidence="1 2">
    <name type="scientific">Phascolarctos cinereus</name>
    <name type="common">Koala</name>
    <dbReference type="NCBI Taxonomy" id="38626"/>
    <lineage>
        <taxon>Eukaryota</taxon>
        <taxon>Metazoa</taxon>
        <taxon>Chordata</taxon>
        <taxon>Craniata</taxon>
        <taxon>Vertebrata</taxon>
        <taxon>Euteleostomi</taxon>
        <taxon>Mammalia</taxon>
        <taxon>Metatheria</taxon>
        <taxon>Diprotodontia</taxon>
        <taxon>Phascolarctidae</taxon>
        <taxon>Phascolarctos</taxon>
    </lineage>
</organism>
<accession>A0A6P5JQY0</accession>